<dbReference type="KEGG" id="tng:GSTEN00008581G001"/>
<gene>
    <name evidence="1" type="ORF">GSTENG00008581001</name>
</gene>
<reference evidence="1" key="1">
    <citation type="journal article" date="2004" name="Nature">
        <title>Genome duplication in the teleost fish Tetraodon nigroviridis reveals the early vertebrate proto-karyotype.</title>
        <authorList>
            <person name="Jaillon O."/>
            <person name="Aury J.-M."/>
            <person name="Brunet F."/>
            <person name="Petit J.-L."/>
            <person name="Stange-Thomann N."/>
            <person name="Mauceli E."/>
            <person name="Bouneau L."/>
            <person name="Fischer C."/>
            <person name="Ozouf-Costaz C."/>
            <person name="Bernot A."/>
            <person name="Nicaud S."/>
            <person name="Jaffe D."/>
            <person name="Fisher S."/>
            <person name="Lutfalla G."/>
            <person name="Dossat C."/>
            <person name="Segurens B."/>
            <person name="Dasilva C."/>
            <person name="Salanoubat M."/>
            <person name="Levy M."/>
            <person name="Boudet N."/>
            <person name="Castellano S."/>
            <person name="Anthouard V."/>
            <person name="Jubin C."/>
            <person name="Castelli V."/>
            <person name="Katinka M."/>
            <person name="Vacherie B."/>
            <person name="Biemont C."/>
            <person name="Skalli Z."/>
            <person name="Cattolico L."/>
            <person name="Poulain J."/>
            <person name="De Berardinis V."/>
            <person name="Cruaud C."/>
            <person name="Duprat S."/>
            <person name="Brottier P."/>
            <person name="Coutanceau J.-P."/>
            <person name="Gouzy J."/>
            <person name="Parra G."/>
            <person name="Lardier G."/>
            <person name="Chapple C."/>
            <person name="McKernan K.J."/>
            <person name="McEwan P."/>
            <person name="Bosak S."/>
            <person name="Kellis M."/>
            <person name="Volff J.-N."/>
            <person name="Guigo R."/>
            <person name="Zody M.C."/>
            <person name="Mesirov J."/>
            <person name="Lindblad-Toh K."/>
            <person name="Birren B."/>
            <person name="Nusbaum C."/>
            <person name="Kahn D."/>
            <person name="Robinson-Rechavi M."/>
            <person name="Laudet V."/>
            <person name="Schachter V."/>
            <person name="Quetier F."/>
            <person name="Saurin W."/>
            <person name="Scarpelli C."/>
            <person name="Wincker P."/>
            <person name="Lander E.S."/>
            <person name="Weissenbach J."/>
            <person name="Roest Crollius H."/>
        </authorList>
    </citation>
    <scope>NUCLEOTIDE SEQUENCE [LARGE SCALE GENOMIC DNA]</scope>
</reference>
<organism evidence="1">
    <name type="scientific">Tetraodon nigroviridis</name>
    <name type="common">Spotted green pufferfish</name>
    <name type="synonym">Chelonodon nigroviridis</name>
    <dbReference type="NCBI Taxonomy" id="99883"/>
    <lineage>
        <taxon>Eukaryota</taxon>
        <taxon>Metazoa</taxon>
        <taxon>Chordata</taxon>
        <taxon>Craniata</taxon>
        <taxon>Vertebrata</taxon>
        <taxon>Euteleostomi</taxon>
        <taxon>Actinopterygii</taxon>
        <taxon>Neopterygii</taxon>
        <taxon>Teleostei</taxon>
        <taxon>Neoteleostei</taxon>
        <taxon>Acanthomorphata</taxon>
        <taxon>Eupercaria</taxon>
        <taxon>Tetraodontiformes</taxon>
        <taxon>Tetradontoidea</taxon>
        <taxon>Tetraodontidae</taxon>
        <taxon>Tetraodon</taxon>
    </lineage>
</organism>
<dbReference type="EMBL" id="CAAE01010418">
    <property type="protein sequence ID" value="CAF93093.1"/>
    <property type="molecule type" value="Genomic_DNA"/>
</dbReference>
<evidence type="ECO:0000313" key="1">
    <source>
        <dbReference type="EMBL" id="CAF93093.1"/>
    </source>
</evidence>
<feature type="non-terminal residue" evidence="1">
    <location>
        <position position="25"/>
    </location>
</feature>
<name>Q4T1Y9_TETNG</name>
<sequence>QVANLACSIFNNEEGVKFVYMAAIQ</sequence>
<feature type="non-terminal residue" evidence="1">
    <location>
        <position position="1"/>
    </location>
</feature>
<proteinExistence type="predicted"/>
<protein>
    <submittedName>
        <fullName evidence="1">(spotted green pufferfish) hypothetical protein</fullName>
    </submittedName>
</protein>
<accession>Q4T1Y9</accession>
<dbReference type="AlphaFoldDB" id="Q4T1Y9"/>
<reference evidence="1" key="2">
    <citation type="submission" date="2004-02" db="EMBL/GenBank/DDBJ databases">
        <authorList>
            <consortium name="Genoscope"/>
            <consortium name="Whitehead Institute Centre for Genome Research"/>
        </authorList>
    </citation>
    <scope>NUCLEOTIDE SEQUENCE</scope>
</reference>
<comment type="caution">
    <text evidence="1">The sequence shown here is derived from an EMBL/GenBank/DDBJ whole genome shotgun (WGS) entry which is preliminary data.</text>
</comment>